<dbReference type="AlphaFoldDB" id="A0A494Z7Z7"/>
<organism evidence="9 10">
    <name type="scientific">Oceanobacillus bengalensis</name>
    <dbReference type="NCBI Taxonomy" id="1435466"/>
    <lineage>
        <taxon>Bacteria</taxon>
        <taxon>Bacillati</taxon>
        <taxon>Bacillota</taxon>
        <taxon>Bacilli</taxon>
        <taxon>Bacillales</taxon>
        <taxon>Bacillaceae</taxon>
        <taxon>Oceanobacillus</taxon>
    </lineage>
</organism>
<dbReference type="InterPro" id="IPR020846">
    <property type="entry name" value="MFS_dom"/>
</dbReference>
<dbReference type="PANTHER" id="PTHR42718:SF43">
    <property type="entry name" value="LINCOMYCIN RESISTANCE PROTEIN LMRB"/>
    <property type="match status" value="1"/>
</dbReference>
<feature type="transmembrane region" description="Helical" evidence="7">
    <location>
        <begin position="297"/>
        <end position="320"/>
    </location>
</feature>
<dbReference type="SUPFAM" id="SSF103473">
    <property type="entry name" value="MFS general substrate transporter"/>
    <property type="match status" value="1"/>
</dbReference>
<name>A0A494Z7Z7_9BACI</name>
<feature type="transmembrane region" description="Helical" evidence="7">
    <location>
        <begin position="271"/>
        <end position="291"/>
    </location>
</feature>
<dbReference type="OrthoDB" id="9816041at2"/>
<dbReference type="PANTHER" id="PTHR42718">
    <property type="entry name" value="MAJOR FACILITATOR SUPERFAMILY MULTIDRUG TRANSPORTER MFSC"/>
    <property type="match status" value="1"/>
</dbReference>
<keyword evidence="4 7" id="KW-0812">Transmembrane</keyword>
<feature type="transmembrane region" description="Helical" evidence="7">
    <location>
        <begin position="167"/>
        <end position="186"/>
    </location>
</feature>
<feature type="transmembrane region" description="Helical" evidence="7">
    <location>
        <begin position="357"/>
        <end position="378"/>
    </location>
</feature>
<evidence type="ECO:0000256" key="6">
    <source>
        <dbReference type="ARBA" id="ARBA00023136"/>
    </source>
</evidence>
<dbReference type="GO" id="GO:0005886">
    <property type="term" value="C:plasma membrane"/>
    <property type="evidence" value="ECO:0007669"/>
    <property type="project" value="UniProtKB-SubCell"/>
</dbReference>
<accession>A0A494Z7Z7</accession>
<feature type="transmembrane region" description="Helical" evidence="7">
    <location>
        <begin position="198"/>
        <end position="218"/>
    </location>
</feature>
<feature type="transmembrane region" description="Helical" evidence="7">
    <location>
        <begin position="136"/>
        <end position="161"/>
    </location>
</feature>
<feature type="transmembrane region" description="Helical" evidence="7">
    <location>
        <begin position="404"/>
        <end position="423"/>
    </location>
</feature>
<dbReference type="InterPro" id="IPR036259">
    <property type="entry name" value="MFS_trans_sf"/>
</dbReference>
<dbReference type="NCBIfam" id="TIGR00711">
    <property type="entry name" value="efflux_EmrB"/>
    <property type="match status" value="1"/>
</dbReference>
<feature type="transmembrane region" description="Helical" evidence="7">
    <location>
        <begin position="111"/>
        <end position="129"/>
    </location>
</feature>
<feature type="transmembrane region" description="Helical" evidence="7">
    <location>
        <begin position="230"/>
        <end position="250"/>
    </location>
</feature>
<evidence type="ECO:0000256" key="3">
    <source>
        <dbReference type="ARBA" id="ARBA00022475"/>
    </source>
</evidence>
<evidence type="ECO:0000256" key="7">
    <source>
        <dbReference type="SAM" id="Phobius"/>
    </source>
</evidence>
<feature type="transmembrane region" description="Helical" evidence="7">
    <location>
        <begin position="332"/>
        <end position="351"/>
    </location>
</feature>
<feature type="transmembrane region" description="Helical" evidence="7">
    <location>
        <begin position="12"/>
        <end position="35"/>
    </location>
</feature>
<feature type="transmembrane region" description="Helical" evidence="7">
    <location>
        <begin position="55"/>
        <end position="74"/>
    </location>
</feature>
<sequence>METHIQVKSPKTMALILMLGAFIGLFGETALNMALTNVMEDYSISPGIAQWLTTGYLLTLAILVPVSALLMKWFTTRQLVVAGLGLSLIGAVLAALSPSFVILLLGRIVQAMGTGILLPVMLSVVLLIFPIQKRGLVMGLVGLVITAAPALGPTLSGLIISTLGWHYIFWFSAAFYVILMIIGTPKMDNVSEITKPKIDFVSILLSTIGFGGFIYALATMAEVSFSSPQVWLPFVVGIIALVLFCVRQITMDQPMINLGVFKYAMFSLGTLIMFLSILVILSTSILLPMYLKSALGFTALVAGLLLLPGNAVNFAMSPVVGSMFDKIGPRTFNVIGFICVLIANIIFLTTISASTAVWQIIAAFMILFFGLTMTTMPAQTNALNQLPRELYADGSAAMNTLNQVAGAAGTAIAITLFTAGQSGFVMDVPNATEPEVLAAGVKFTFYFITGISVVGLICSLFVKNSAALIEAKQKSKIKVAEPVQKM</sequence>
<evidence type="ECO:0000256" key="4">
    <source>
        <dbReference type="ARBA" id="ARBA00022692"/>
    </source>
</evidence>
<keyword evidence="3" id="KW-1003">Cell membrane</keyword>
<evidence type="ECO:0000256" key="2">
    <source>
        <dbReference type="ARBA" id="ARBA00022448"/>
    </source>
</evidence>
<keyword evidence="5 7" id="KW-1133">Transmembrane helix</keyword>
<evidence type="ECO:0000313" key="10">
    <source>
        <dbReference type="Proteomes" id="UP000281813"/>
    </source>
</evidence>
<dbReference type="Proteomes" id="UP000281813">
    <property type="component" value="Unassembled WGS sequence"/>
</dbReference>
<keyword evidence="6 7" id="KW-0472">Membrane</keyword>
<dbReference type="GO" id="GO:0022857">
    <property type="term" value="F:transmembrane transporter activity"/>
    <property type="evidence" value="ECO:0007669"/>
    <property type="project" value="InterPro"/>
</dbReference>
<keyword evidence="10" id="KW-1185">Reference proteome</keyword>
<dbReference type="PRINTS" id="PR01036">
    <property type="entry name" value="TCRTETB"/>
</dbReference>
<evidence type="ECO:0000256" key="1">
    <source>
        <dbReference type="ARBA" id="ARBA00004651"/>
    </source>
</evidence>
<comment type="caution">
    <text evidence="9">The sequence shown here is derived from an EMBL/GenBank/DDBJ whole genome shotgun (WGS) entry which is preliminary data.</text>
</comment>
<keyword evidence="2" id="KW-0813">Transport</keyword>
<evidence type="ECO:0000256" key="5">
    <source>
        <dbReference type="ARBA" id="ARBA00022989"/>
    </source>
</evidence>
<feature type="domain" description="Major facilitator superfamily (MFS) profile" evidence="8">
    <location>
        <begin position="13"/>
        <end position="467"/>
    </location>
</feature>
<gene>
    <name evidence="9" type="ORF">D8M05_00980</name>
</gene>
<dbReference type="InterPro" id="IPR011701">
    <property type="entry name" value="MFS"/>
</dbReference>
<protein>
    <submittedName>
        <fullName evidence="9">DHA2 family efflux MFS transporter permease subunit</fullName>
    </submittedName>
</protein>
<dbReference type="Pfam" id="PF07690">
    <property type="entry name" value="MFS_1"/>
    <property type="match status" value="1"/>
</dbReference>
<dbReference type="EMBL" id="RBZO01000001">
    <property type="protein sequence ID" value="RKQ18715.1"/>
    <property type="molecule type" value="Genomic_DNA"/>
</dbReference>
<evidence type="ECO:0000313" key="9">
    <source>
        <dbReference type="EMBL" id="RKQ18715.1"/>
    </source>
</evidence>
<dbReference type="PROSITE" id="PS50850">
    <property type="entry name" value="MFS"/>
    <property type="match status" value="1"/>
</dbReference>
<comment type="subcellular location">
    <subcellularLocation>
        <location evidence="1">Cell membrane</location>
        <topology evidence="1">Multi-pass membrane protein</topology>
    </subcellularLocation>
</comment>
<dbReference type="InterPro" id="IPR004638">
    <property type="entry name" value="EmrB-like"/>
</dbReference>
<dbReference type="Gene3D" id="1.20.1250.20">
    <property type="entry name" value="MFS general substrate transporter like domains"/>
    <property type="match status" value="1"/>
</dbReference>
<evidence type="ECO:0000259" key="8">
    <source>
        <dbReference type="PROSITE" id="PS50850"/>
    </source>
</evidence>
<dbReference type="Gene3D" id="1.20.1720.10">
    <property type="entry name" value="Multidrug resistance protein D"/>
    <property type="match status" value="1"/>
</dbReference>
<feature type="transmembrane region" description="Helical" evidence="7">
    <location>
        <begin position="443"/>
        <end position="462"/>
    </location>
</feature>
<reference evidence="9 10" key="1">
    <citation type="journal article" date="2015" name="Antonie Van Leeuwenhoek">
        <title>Oceanobacillus bengalensis sp. nov., a bacterium isolated from seawater of the Bay of Bengal.</title>
        <authorList>
            <person name="Yongchang O."/>
            <person name="Xiang W."/>
            <person name="Wang G."/>
        </authorList>
    </citation>
    <scope>NUCLEOTIDE SEQUENCE [LARGE SCALE GENOMIC DNA]</scope>
    <source>
        <strain evidence="9 10">MCCC 1K00260</strain>
    </source>
</reference>
<feature type="transmembrane region" description="Helical" evidence="7">
    <location>
        <begin position="81"/>
        <end position="105"/>
    </location>
</feature>
<proteinExistence type="predicted"/>